<sequence>MHRKNETATSKSSAQDTINDLFQCKFERKFCIQQTPRFVTLCFLCNYSSIFLTNSMNDTICTDFALYN</sequence>
<dbReference type="EMBL" id="JYDJ01000083">
    <property type="protein sequence ID" value="KRX45051.1"/>
    <property type="molecule type" value="Genomic_DNA"/>
</dbReference>
<evidence type="ECO:0000313" key="1">
    <source>
        <dbReference type="EMBL" id="KRX45051.1"/>
    </source>
</evidence>
<organism evidence="1 2">
    <name type="scientific">Trichinella murrelli</name>
    <dbReference type="NCBI Taxonomy" id="144512"/>
    <lineage>
        <taxon>Eukaryota</taxon>
        <taxon>Metazoa</taxon>
        <taxon>Ecdysozoa</taxon>
        <taxon>Nematoda</taxon>
        <taxon>Enoplea</taxon>
        <taxon>Dorylaimia</taxon>
        <taxon>Trichinellida</taxon>
        <taxon>Trichinellidae</taxon>
        <taxon>Trichinella</taxon>
    </lineage>
</organism>
<gene>
    <name evidence="1" type="ORF">T05_15889</name>
</gene>
<comment type="caution">
    <text evidence="1">The sequence shown here is derived from an EMBL/GenBank/DDBJ whole genome shotgun (WGS) entry which is preliminary data.</text>
</comment>
<accession>A0A0V0U195</accession>
<keyword evidence="2" id="KW-1185">Reference proteome</keyword>
<reference evidence="1 2" key="1">
    <citation type="submission" date="2015-01" db="EMBL/GenBank/DDBJ databases">
        <title>Evolution of Trichinella species and genotypes.</title>
        <authorList>
            <person name="Korhonen P.K."/>
            <person name="Edoardo P."/>
            <person name="Giuseppe L.R."/>
            <person name="Gasser R.B."/>
        </authorList>
    </citation>
    <scope>NUCLEOTIDE SEQUENCE [LARGE SCALE GENOMIC DNA]</scope>
    <source>
        <strain evidence="1">ISS417</strain>
    </source>
</reference>
<dbReference type="AlphaFoldDB" id="A0A0V0U195"/>
<dbReference type="Proteomes" id="UP000055048">
    <property type="component" value="Unassembled WGS sequence"/>
</dbReference>
<evidence type="ECO:0000313" key="2">
    <source>
        <dbReference type="Proteomes" id="UP000055048"/>
    </source>
</evidence>
<protein>
    <submittedName>
        <fullName evidence="1">Uncharacterized protein</fullName>
    </submittedName>
</protein>
<proteinExistence type="predicted"/>
<name>A0A0V0U195_9BILA</name>